<dbReference type="Gene3D" id="2.40.160.130">
    <property type="entry name" value="Capsule assembly protein Wzi"/>
    <property type="match status" value="1"/>
</dbReference>
<feature type="signal peptide" evidence="1">
    <location>
        <begin position="1"/>
        <end position="27"/>
    </location>
</feature>
<dbReference type="AlphaFoldDB" id="A0A6G9QN95"/>
<dbReference type="Pfam" id="PF14052">
    <property type="entry name" value="Caps_assemb_Wzi"/>
    <property type="match status" value="1"/>
</dbReference>
<dbReference type="InterPro" id="IPR038636">
    <property type="entry name" value="Wzi_sf"/>
</dbReference>
<feature type="chain" id="PRO_5026150082" evidence="1">
    <location>
        <begin position="28"/>
        <end position="497"/>
    </location>
</feature>
<dbReference type="KEGG" id="saes:HBH39_16945"/>
<sequence>MLKGFVVAKLPLALGLMALLKTTSSLAAPWVDTSDIYLRSDIQALADAGVITVPINTFPLMWSGIGANLAEAEPSLMSVDLVDAFARVNFYFQNAVQNKGNARGKATVATDEARFQHFGSDYRDKGELNASYEYTGERVAYKVSASGNYDPQDEKTFRLDDSYFAVVLGNWVITAGTLEQWWGPGFDSSLHKSNNARPMPSLMVSRNNVQAFETPMLSWLGPWSLTGGISIMEKERFAPHALLWNLRGAIKPLKQLEVGLSWTAQFCGEGQECDFDSAWKSITGQRDCRNDIGNGCSNYGNQMAGIDIRYSETFWQVPVGLYLERTCEDSKGKPWQIVDCGKMYGADTRFSLGKQQYKMFLEYTDTMMFCGEDTTEFNCFYEHSVYQSGSRYYGRAFGSTYDSDAQVFALGLVGQFNNSHGLTSILRYAQLNKDGENPSSEWTPQPLKEDLLMLEVSYRMPLLSGMLNFGGTLSHSSFEVEDNQIDGSFFTSYEYRF</sequence>
<reference evidence="2 3" key="1">
    <citation type="submission" date="2020-03" db="EMBL/GenBank/DDBJ databases">
        <title>Complete genome sequence of Shewanella sp.</title>
        <authorList>
            <person name="Kim Y.-S."/>
            <person name="Kim S.-J."/>
            <person name="Jung H.-K."/>
            <person name="Kim K.-H."/>
        </authorList>
    </citation>
    <scope>NUCLEOTIDE SEQUENCE [LARGE SCALE GENOMIC DNA]</scope>
    <source>
        <strain evidence="2 3">PN3F2</strain>
    </source>
</reference>
<evidence type="ECO:0000256" key="1">
    <source>
        <dbReference type="SAM" id="SignalP"/>
    </source>
</evidence>
<keyword evidence="1" id="KW-0732">Signal</keyword>
<proteinExistence type="predicted"/>
<evidence type="ECO:0000313" key="3">
    <source>
        <dbReference type="Proteomes" id="UP000502608"/>
    </source>
</evidence>
<dbReference type="InterPro" id="IPR026950">
    <property type="entry name" value="Caps_assemb_Wzi"/>
</dbReference>
<keyword evidence="3" id="KW-1185">Reference proteome</keyword>
<dbReference type="Proteomes" id="UP000502608">
    <property type="component" value="Chromosome"/>
</dbReference>
<accession>A0A6G9QN95</accession>
<name>A0A6G9QN95_9GAMM</name>
<dbReference type="RefSeq" id="WP_167679808.1">
    <property type="nucleotide sequence ID" value="NZ_CP050313.1"/>
</dbReference>
<evidence type="ECO:0000313" key="2">
    <source>
        <dbReference type="EMBL" id="QIR15952.1"/>
    </source>
</evidence>
<organism evidence="2 3">
    <name type="scientific">Shewanella aestuarii</name>
    <dbReference type="NCBI Taxonomy" id="1028752"/>
    <lineage>
        <taxon>Bacteria</taxon>
        <taxon>Pseudomonadati</taxon>
        <taxon>Pseudomonadota</taxon>
        <taxon>Gammaproteobacteria</taxon>
        <taxon>Alteromonadales</taxon>
        <taxon>Shewanellaceae</taxon>
        <taxon>Shewanella</taxon>
    </lineage>
</organism>
<dbReference type="EMBL" id="CP050313">
    <property type="protein sequence ID" value="QIR15952.1"/>
    <property type="molecule type" value="Genomic_DNA"/>
</dbReference>
<gene>
    <name evidence="2" type="ORF">HBH39_16945</name>
</gene>
<protein>
    <submittedName>
        <fullName evidence="2">Capsule assembly Wzi family protein</fullName>
    </submittedName>
</protein>